<feature type="signal peptide" evidence="1">
    <location>
        <begin position="1"/>
        <end position="18"/>
    </location>
</feature>
<sequence>MRTLVVAVLLAAPFPALAADDGVIWAEYQPECFIVRAPQYEFRFSPDFSFIDYLMAKSGQGDENVFDFYVLPSVRVDDRDYFSVAARRSAEVHPVWIGRYLTQIQIQNVTLASAQGDTWPGLAEMALYCHRDRVYVRVSLLTGNSSIIANDMVVYDAAEGHRECPAQAMDYAGAEFHLPGTSAKIWSGYAIAGEHTFPKEWWHYDTPFSAVSVACEEAALGVVFPERGRPGRLVARRQRGTPPGLKLLAPVTGADMGGVPVTWQPGERHEVFFELIPTTAERLVPDTEAALRNDLQPLTADHFTVTRGEFVGYDPTRGTYRFNAQDAHSPTPVKGYYGGCRFTVSNDDRPRTILIEQFNNWGGLRGAVIRDGEGNPLPIQPQISVNFPERAAEGEHDWGYVIYPLELKPNETRTIWADHLYYGYGVHDQICLFSLENVGDHPLLQTSVAIMESHTVTTGEPELRFNDFRRYKSDYHGYRSVSAVLPSFLRYLDPEGEWHRVTAGPISVQHVGPNLVEYVIRGWTDDSKVELTLHVWQAAHDDMTRVFYRADIVVKEDIEVKQGSHGNLRLLNHHTFNPMYYRKYAFLGADGEVHTGELDLSGTAKEDGTPLPATGTWVAEYYAPNILDYGSMSPEGVFTRMEKDAPGGKWHTCGDIVGNPAFLLRRFDARINGRQIDQPGLYVFAARGGDNPDPGQQYARDLAIVLPELPTRIEAGSTISYEAMSFVYGTLDSGYETAAAEFEQWSAAALQGDFPLRVKAKNGQAEFAVTGGANWMPVMIDGFEKPPVLALRYRRPGSADWQLANLGREGNDWCTLYRDGEGYGALALVPTHQWPGATYRIEMTGTVER</sequence>
<dbReference type="Proteomes" id="UP000052020">
    <property type="component" value="Unassembled WGS sequence"/>
</dbReference>
<evidence type="ECO:0000313" key="3">
    <source>
        <dbReference type="Proteomes" id="UP000052020"/>
    </source>
</evidence>
<evidence type="ECO:0000313" key="2">
    <source>
        <dbReference type="EMBL" id="KPJ64755.1"/>
    </source>
</evidence>
<protein>
    <submittedName>
        <fullName evidence="2">Uncharacterized protein</fullName>
    </submittedName>
</protein>
<keyword evidence="1" id="KW-0732">Signal</keyword>
<organism evidence="2 3">
    <name type="scientific">candidate division KD3-62 bacterium DG_56</name>
    <dbReference type="NCBI Taxonomy" id="1704032"/>
    <lineage>
        <taxon>Bacteria</taxon>
        <taxon>candidate division KD3-62</taxon>
    </lineage>
</organism>
<proteinExistence type="predicted"/>
<comment type="caution">
    <text evidence="2">The sequence shown here is derived from an EMBL/GenBank/DDBJ whole genome shotgun (WGS) entry which is preliminary data.</text>
</comment>
<name>A0A0S7XRA3_9BACT</name>
<gene>
    <name evidence="2" type="ORF">AMK68_00625</name>
</gene>
<evidence type="ECO:0000256" key="1">
    <source>
        <dbReference type="SAM" id="SignalP"/>
    </source>
</evidence>
<dbReference type="AlphaFoldDB" id="A0A0S7XRA3"/>
<feature type="chain" id="PRO_5006640197" evidence="1">
    <location>
        <begin position="19"/>
        <end position="849"/>
    </location>
</feature>
<dbReference type="EMBL" id="LIZY01000008">
    <property type="protein sequence ID" value="KPJ64755.1"/>
    <property type="molecule type" value="Genomic_DNA"/>
</dbReference>
<reference evidence="2 3" key="1">
    <citation type="journal article" date="2015" name="Microbiome">
        <title>Genomic resolution of linkages in carbon, nitrogen, and sulfur cycling among widespread estuary sediment bacteria.</title>
        <authorList>
            <person name="Baker B.J."/>
            <person name="Lazar C.S."/>
            <person name="Teske A.P."/>
            <person name="Dick G.J."/>
        </authorList>
    </citation>
    <scope>NUCLEOTIDE SEQUENCE [LARGE SCALE GENOMIC DNA]</scope>
    <source>
        <strain evidence="2">DG_56</strain>
    </source>
</reference>
<accession>A0A0S7XRA3</accession>